<feature type="domain" description="Uncharacterized protein YyaB-like PH" evidence="2">
    <location>
        <begin position="56"/>
        <end position="129"/>
    </location>
</feature>
<feature type="transmembrane region" description="Helical" evidence="1">
    <location>
        <begin position="36"/>
        <end position="54"/>
    </location>
</feature>
<dbReference type="Proteomes" id="UP000051888">
    <property type="component" value="Unassembled WGS sequence"/>
</dbReference>
<dbReference type="EMBL" id="LJJC01000004">
    <property type="protein sequence ID" value="KQL54099.1"/>
    <property type="molecule type" value="Genomic_DNA"/>
</dbReference>
<evidence type="ECO:0000313" key="3">
    <source>
        <dbReference type="EMBL" id="KQL54099.1"/>
    </source>
</evidence>
<keyword evidence="1" id="KW-0472">Membrane</keyword>
<evidence type="ECO:0000313" key="4">
    <source>
        <dbReference type="Proteomes" id="UP000051888"/>
    </source>
</evidence>
<organism evidence="3 4">
    <name type="scientific">Heyndrickxia shackletonii</name>
    <dbReference type="NCBI Taxonomy" id="157838"/>
    <lineage>
        <taxon>Bacteria</taxon>
        <taxon>Bacillati</taxon>
        <taxon>Bacillota</taxon>
        <taxon>Bacilli</taxon>
        <taxon>Bacillales</taxon>
        <taxon>Bacillaceae</taxon>
        <taxon>Heyndrickxia</taxon>
    </lineage>
</organism>
<dbReference type="GO" id="GO:0030153">
    <property type="term" value="P:bacteriocin immunity"/>
    <property type="evidence" value="ECO:0007669"/>
    <property type="project" value="InterPro"/>
</dbReference>
<dbReference type="InterPro" id="IPR009589">
    <property type="entry name" value="PH_YyaB-like"/>
</dbReference>
<dbReference type="RefSeq" id="WP_055739853.1">
    <property type="nucleotide sequence ID" value="NZ_JAAIWL010000009.1"/>
</dbReference>
<keyword evidence="1" id="KW-1133">Transmembrane helix</keyword>
<reference evidence="3 4" key="1">
    <citation type="submission" date="2015-09" db="EMBL/GenBank/DDBJ databases">
        <title>Genome sequencing project for genomic taxonomy and phylogenomics of Bacillus-like bacteria.</title>
        <authorList>
            <person name="Liu B."/>
            <person name="Wang J."/>
            <person name="Zhu Y."/>
            <person name="Liu G."/>
            <person name="Chen Q."/>
            <person name="Chen Z."/>
            <person name="Lan J."/>
            <person name="Che J."/>
            <person name="Ge C."/>
            <person name="Shi H."/>
            <person name="Pan Z."/>
            <person name="Liu X."/>
        </authorList>
    </citation>
    <scope>NUCLEOTIDE SEQUENCE [LARGE SCALE GENOMIC DNA]</scope>
    <source>
        <strain evidence="3 4">LMG 18435</strain>
    </source>
</reference>
<dbReference type="STRING" id="157838.AN964_11730"/>
<keyword evidence="4" id="KW-1185">Reference proteome</keyword>
<comment type="caution">
    <text evidence="3">The sequence shown here is derived from an EMBL/GenBank/DDBJ whole genome shotgun (WGS) entry which is preliminary data.</text>
</comment>
<protein>
    <recommendedName>
        <fullName evidence="2">Uncharacterized protein YyaB-like PH domain-containing protein</fullName>
    </recommendedName>
</protein>
<gene>
    <name evidence="3" type="ORF">AN964_11730</name>
</gene>
<name>A0A0Q3WY88_9BACI</name>
<dbReference type="Pfam" id="PF06713">
    <property type="entry name" value="bPH_4"/>
    <property type="match status" value="1"/>
</dbReference>
<evidence type="ECO:0000256" key="1">
    <source>
        <dbReference type="SAM" id="Phobius"/>
    </source>
</evidence>
<evidence type="ECO:0000259" key="2">
    <source>
        <dbReference type="Pfam" id="PF06713"/>
    </source>
</evidence>
<dbReference type="AlphaFoldDB" id="A0A0Q3WY88"/>
<accession>A0A0Q3WY88</accession>
<sequence length="142" mass="16736">MVFPSRKDVWMGIVVWTTIVFFLWVLYRSIFVQLDLLGIIAMVVLIYFLGMIWFNTCYKIENNNLKVSFGPFKKSIDIKEITSIRKTKNIFTAPSLSFNRIEIYYGKYGSIQISPIDLQAFISELRKENPNIQLNNKFNKYL</sequence>
<dbReference type="OrthoDB" id="6658731at2"/>
<dbReference type="PATRIC" id="fig|157838.3.peg.2581"/>
<proteinExistence type="predicted"/>
<feature type="transmembrane region" description="Helical" evidence="1">
    <location>
        <begin position="9"/>
        <end position="30"/>
    </location>
</feature>
<keyword evidence="1" id="KW-0812">Transmembrane</keyword>